<evidence type="ECO:0000313" key="4">
    <source>
        <dbReference type="Proteomes" id="UP001596043"/>
    </source>
</evidence>
<dbReference type="PANTHER" id="PTHR46401:SF2">
    <property type="entry name" value="GLYCOSYLTRANSFERASE WBBK-RELATED"/>
    <property type="match status" value="1"/>
</dbReference>
<dbReference type="InterPro" id="IPR028098">
    <property type="entry name" value="Glyco_trans_4-like_N"/>
</dbReference>
<evidence type="ECO:0000259" key="2">
    <source>
        <dbReference type="Pfam" id="PF13579"/>
    </source>
</evidence>
<reference evidence="4" key="1">
    <citation type="journal article" date="2019" name="Int. J. Syst. Evol. Microbiol.">
        <title>The Global Catalogue of Microorganisms (GCM) 10K type strain sequencing project: providing services to taxonomists for standard genome sequencing and annotation.</title>
        <authorList>
            <consortium name="The Broad Institute Genomics Platform"/>
            <consortium name="The Broad Institute Genome Sequencing Center for Infectious Disease"/>
            <person name="Wu L."/>
            <person name="Ma J."/>
        </authorList>
    </citation>
    <scope>NUCLEOTIDE SEQUENCE [LARGE SCALE GENOMIC DNA]</scope>
    <source>
        <strain evidence="4">YJ-61-S</strain>
    </source>
</reference>
<dbReference type="PANTHER" id="PTHR46401">
    <property type="entry name" value="GLYCOSYLTRANSFERASE WBBK-RELATED"/>
    <property type="match status" value="1"/>
</dbReference>
<keyword evidence="1" id="KW-0808">Transferase</keyword>
<organism evidence="3 4">
    <name type="scientific">Dokdonia ponticola</name>
    <dbReference type="NCBI Taxonomy" id="2041041"/>
    <lineage>
        <taxon>Bacteria</taxon>
        <taxon>Pseudomonadati</taxon>
        <taxon>Bacteroidota</taxon>
        <taxon>Flavobacteriia</taxon>
        <taxon>Flavobacteriales</taxon>
        <taxon>Flavobacteriaceae</taxon>
        <taxon>Dokdonia</taxon>
    </lineage>
</organism>
<evidence type="ECO:0000256" key="1">
    <source>
        <dbReference type="ARBA" id="ARBA00022679"/>
    </source>
</evidence>
<gene>
    <name evidence="3" type="ORF">ACFO3O_07645</name>
</gene>
<dbReference type="CDD" id="cd03794">
    <property type="entry name" value="GT4_WbuB-like"/>
    <property type="match status" value="1"/>
</dbReference>
<dbReference type="NCBIfam" id="NF007640">
    <property type="entry name" value="PRK10307.1"/>
    <property type="match status" value="1"/>
</dbReference>
<dbReference type="EMBL" id="JBHSFV010000003">
    <property type="protein sequence ID" value="MFC4633775.1"/>
    <property type="molecule type" value="Genomic_DNA"/>
</dbReference>
<evidence type="ECO:0000313" key="3">
    <source>
        <dbReference type="EMBL" id="MFC4633775.1"/>
    </source>
</evidence>
<dbReference type="Gene3D" id="3.40.50.2000">
    <property type="entry name" value="Glycogen Phosphorylase B"/>
    <property type="match status" value="2"/>
</dbReference>
<name>A0ABV9HW60_9FLAO</name>
<protein>
    <submittedName>
        <fullName evidence="3">WcaI family glycosyltransferase</fullName>
    </submittedName>
</protein>
<comment type="caution">
    <text evidence="3">The sequence shown here is derived from an EMBL/GenBank/DDBJ whole genome shotgun (WGS) entry which is preliminary data.</text>
</comment>
<sequence length="407" mass="46684">MKKRTHITLIGLNFYPESTAIGLYSTQLAQYLEDQDIQLDVITAFPYYPQWKIAPAYQDKPSYLKEKLGTINVYRYKQYVPANPTFFKRILHILSFTWGSFRNLWNIKKCDIVISVVPFTSATLLGYIQQRRFKAKSWIHIQDFEFDAAFQSGLTKSGEQKGGMVYRFLMWIEKSLFSKADKVSTISHTMIEKLKKKTTAPTYFLPNWIDEKQIDPAFAKAHPFLISSKFKILYSGNIGDKQDWDFFLKFAEAIDDKRFEIIIVGDGSKRTWLEEEIKPYQNITLYPPVPYEELSDLLCSADLHILFQKPEVVDTVMPSKILGMMASAKPSIITGHAQSEVATSMIQSQGGYYSSEKEVHTVISQLETLENAPEVSKEMGINARAYVVSNFAKNQILASFLKELSQL</sequence>
<feature type="domain" description="Glycosyltransferase subfamily 4-like N-terminal" evidence="2">
    <location>
        <begin position="21"/>
        <end position="196"/>
    </location>
</feature>
<dbReference type="SUPFAM" id="SSF53756">
    <property type="entry name" value="UDP-Glycosyltransferase/glycogen phosphorylase"/>
    <property type="match status" value="1"/>
</dbReference>
<accession>A0ABV9HW60</accession>
<keyword evidence="4" id="KW-1185">Reference proteome</keyword>
<dbReference type="Pfam" id="PF13579">
    <property type="entry name" value="Glyco_trans_4_4"/>
    <property type="match status" value="1"/>
</dbReference>
<dbReference type="Pfam" id="PF13692">
    <property type="entry name" value="Glyco_trans_1_4"/>
    <property type="match status" value="1"/>
</dbReference>
<dbReference type="Proteomes" id="UP001596043">
    <property type="component" value="Unassembled WGS sequence"/>
</dbReference>
<proteinExistence type="predicted"/>
<dbReference type="RefSeq" id="WP_379978002.1">
    <property type="nucleotide sequence ID" value="NZ_JBHSFV010000003.1"/>
</dbReference>